<sequence length="264" mass="27417">MSTEPNKRPNARPASFPRTPQISYPGLARVDGSARFSFGSTGPCALGSVSGPIEVRLAAENASHATLEVLVRPLANIPATEAKALAATVRGVLAPSLVLVNNPRTLVQVVVQVLGSGSGKEEERAGVMAAVVNAGTLALLNAGSVPMRGVVCAVAVGRRVADAGLVVDPEEGDGALDTEGCFAFMFTRDGAGEMQKKCVWTNWRAVSEGKASAGFDEGVLGAARNMAGHAAREVYEAVYRSVDGIGKTQDVLVLKVEDDDKMDI</sequence>
<keyword evidence="5" id="KW-0539">Nucleus</keyword>
<dbReference type="GO" id="GO:0071051">
    <property type="term" value="P:poly(A)-dependent snoRNA 3'-end processing"/>
    <property type="evidence" value="ECO:0007669"/>
    <property type="project" value="TreeGrafter"/>
</dbReference>
<dbReference type="InterPro" id="IPR001247">
    <property type="entry name" value="ExoRNase_PH_dom1"/>
</dbReference>
<organism evidence="8 9">
    <name type="scientific">Tricholomella constricta</name>
    <dbReference type="NCBI Taxonomy" id="117010"/>
    <lineage>
        <taxon>Eukaryota</taxon>
        <taxon>Fungi</taxon>
        <taxon>Dikarya</taxon>
        <taxon>Basidiomycota</taxon>
        <taxon>Agaricomycotina</taxon>
        <taxon>Agaricomycetes</taxon>
        <taxon>Agaricomycetidae</taxon>
        <taxon>Agaricales</taxon>
        <taxon>Tricholomatineae</taxon>
        <taxon>Lyophyllaceae</taxon>
        <taxon>Tricholomella</taxon>
    </lineage>
</organism>
<dbReference type="EMBL" id="JAACJP010000013">
    <property type="protein sequence ID" value="KAF5380372.1"/>
    <property type="molecule type" value="Genomic_DNA"/>
</dbReference>
<comment type="caution">
    <text evidence="8">The sequence shown here is derived from an EMBL/GenBank/DDBJ whole genome shotgun (WGS) entry which is preliminary data.</text>
</comment>
<dbReference type="GO" id="GO:0000177">
    <property type="term" value="C:cytoplasmic exosome (RNase complex)"/>
    <property type="evidence" value="ECO:0007669"/>
    <property type="project" value="TreeGrafter"/>
</dbReference>
<dbReference type="GO" id="GO:0003723">
    <property type="term" value="F:RNA binding"/>
    <property type="evidence" value="ECO:0007669"/>
    <property type="project" value="TreeGrafter"/>
</dbReference>
<dbReference type="Pfam" id="PF01138">
    <property type="entry name" value="RNase_PH"/>
    <property type="match status" value="1"/>
</dbReference>
<dbReference type="PANTHER" id="PTHR11953">
    <property type="entry name" value="EXOSOME COMPLEX COMPONENT"/>
    <property type="match status" value="1"/>
</dbReference>
<keyword evidence="4" id="KW-0271">Exosome</keyword>
<dbReference type="OrthoDB" id="27298at2759"/>
<dbReference type="PANTHER" id="PTHR11953:SF1">
    <property type="entry name" value="EXOSOME COMPLEX COMPONENT RRP46"/>
    <property type="match status" value="1"/>
</dbReference>
<feature type="domain" description="Exoribonuclease phosphorolytic" evidence="7">
    <location>
        <begin position="27"/>
        <end position="143"/>
    </location>
</feature>
<dbReference type="Gene3D" id="3.30.230.70">
    <property type="entry name" value="GHMP Kinase, N-terminal domain"/>
    <property type="match status" value="1"/>
</dbReference>
<evidence type="ECO:0000313" key="9">
    <source>
        <dbReference type="Proteomes" id="UP000565441"/>
    </source>
</evidence>
<evidence type="ECO:0000256" key="1">
    <source>
        <dbReference type="ARBA" id="ARBA00004123"/>
    </source>
</evidence>
<dbReference type="GO" id="GO:0016075">
    <property type="term" value="P:rRNA catabolic process"/>
    <property type="evidence" value="ECO:0007669"/>
    <property type="project" value="TreeGrafter"/>
</dbReference>
<keyword evidence="9" id="KW-1185">Reference proteome</keyword>
<evidence type="ECO:0000256" key="6">
    <source>
        <dbReference type="SAM" id="MobiDB-lite"/>
    </source>
</evidence>
<feature type="region of interest" description="Disordered" evidence="6">
    <location>
        <begin position="1"/>
        <end position="23"/>
    </location>
</feature>
<dbReference type="GO" id="GO:0000176">
    <property type="term" value="C:nuclear exosome (RNase complex)"/>
    <property type="evidence" value="ECO:0007669"/>
    <property type="project" value="TreeGrafter"/>
</dbReference>
<dbReference type="GO" id="GO:0006364">
    <property type="term" value="P:rRNA processing"/>
    <property type="evidence" value="ECO:0007669"/>
    <property type="project" value="UniProtKB-KW"/>
</dbReference>
<dbReference type="InterPro" id="IPR027408">
    <property type="entry name" value="PNPase/RNase_PH_dom_sf"/>
</dbReference>
<dbReference type="GO" id="GO:0071028">
    <property type="term" value="P:nuclear mRNA surveillance"/>
    <property type="evidence" value="ECO:0007669"/>
    <property type="project" value="TreeGrafter"/>
</dbReference>
<dbReference type="AlphaFoldDB" id="A0A8H5HBR6"/>
<evidence type="ECO:0000313" key="8">
    <source>
        <dbReference type="EMBL" id="KAF5380372.1"/>
    </source>
</evidence>
<evidence type="ECO:0000259" key="7">
    <source>
        <dbReference type="Pfam" id="PF01138"/>
    </source>
</evidence>
<dbReference type="InterPro" id="IPR050080">
    <property type="entry name" value="RNase_PH"/>
</dbReference>
<accession>A0A8H5HBR6</accession>
<proteinExistence type="inferred from homology"/>
<dbReference type="GO" id="GO:0005730">
    <property type="term" value="C:nucleolus"/>
    <property type="evidence" value="ECO:0007669"/>
    <property type="project" value="TreeGrafter"/>
</dbReference>
<dbReference type="SUPFAM" id="SSF54211">
    <property type="entry name" value="Ribosomal protein S5 domain 2-like"/>
    <property type="match status" value="1"/>
</dbReference>
<evidence type="ECO:0000256" key="2">
    <source>
        <dbReference type="ARBA" id="ARBA00006678"/>
    </source>
</evidence>
<evidence type="ECO:0000256" key="5">
    <source>
        <dbReference type="ARBA" id="ARBA00023242"/>
    </source>
</evidence>
<evidence type="ECO:0000256" key="4">
    <source>
        <dbReference type="ARBA" id="ARBA00022835"/>
    </source>
</evidence>
<gene>
    <name evidence="8" type="ORF">D9615_004508</name>
</gene>
<dbReference type="GO" id="GO:0034475">
    <property type="term" value="P:U4 snRNA 3'-end processing"/>
    <property type="evidence" value="ECO:0007669"/>
    <property type="project" value="TreeGrafter"/>
</dbReference>
<comment type="subcellular location">
    <subcellularLocation>
        <location evidence="1">Nucleus</location>
    </subcellularLocation>
</comment>
<protein>
    <recommendedName>
        <fullName evidence="7">Exoribonuclease phosphorolytic domain-containing protein</fullName>
    </recommendedName>
</protein>
<dbReference type="InterPro" id="IPR020568">
    <property type="entry name" value="Ribosomal_Su5_D2-typ_SF"/>
</dbReference>
<keyword evidence="3" id="KW-0698">rRNA processing</keyword>
<reference evidence="8 9" key="1">
    <citation type="journal article" date="2020" name="ISME J.">
        <title>Uncovering the hidden diversity of litter-decomposition mechanisms in mushroom-forming fungi.</title>
        <authorList>
            <person name="Floudas D."/>
            <person name="Bentzer J."/>
            <person name="Ahren D."/>
            <person name="Johansson T."/>
            <person name="Persson P."/>
            <person name="Tunlid A."/>
        </authorList>
    </citation>
    <scope>NUCLEOTIDE SEQUENCE [LARGE SCALE GENOMIC DNA]</scope>
    <source>
        <strain evidence="8 9">CBS 661.87</strain>
    </source>
</reference>
<evidence type="ECO:0000256" key="3">
    <source>
        <dbReference type="ARBA" id="ARBA00022552"/>
    </source>
</evidence>
<dbReference type="Proteomes" id="UP000565441">
    <property type="component" value="Unassembled WGS sequence"/>
</dbReference>
<name>A0A8H5HBR6_9AGAR</name>
<comment type="similarity">
    <text evidence="2">Belongs to the RNase PH family.</text>
</comment>